<comment type="caution">
    <text evidence="10">The sequence shown here is derived from an EMBL/GenBank/DDBJ whole genome shotgun (WGS) entry which is preliminary data.</text>
</comment>
<keyword evidence="4 9" id="KW-0812">Transmembrane</keyword>
<protein>
    <recommendedName>
        <fullName evidence="9">Protein translocase subunit SecE</fullName>
    </recommendedName>
</protein>
<evidence type="ECO:0000256" key="5">
    <source>
        <dbReference type="ARBA" id="ARBA00022927"/>
    </source>
</evidence>
<gene>
    <name evidence="9 10" type="primary">secE</name>
    <name evidence="10" type="ORF">Q8947_00645</name>
</gene>
<dbReference type="PRINTS" id="PR01650">
    <property type="entry name" value="SECETRNLCASE"/>
</dbReference>
<evidence type="ECO:0000256" key="4">
    <source>
        <dbReference type="ARBA" id="ARBA00022692"/>
    </source>
</evidence>
<name>A0ABU1D250_9BURK</name>
<reference evidence="10 11" key="1">
    <citation type="submission" date="2023-08" db="EMBL/GenBank/DDBJ databases">
        <title>Alcaligenaceae gen. nov., a novel taxon isolated from the sludge of Yixing Pesticide Factory.</title>
        <authorList>
            <person name="Ruan L."/>
        </authorList>
    </citation>
    <scope>NUCLEOTIDE SEQUENCE [LARGE SCALE GENOMIC DNA]</scope>
    <source>
        <strain evidence="10 11">LG-2</strain>
    </source>
</reference>
<dbReference type="Gene3D" id="1.20.5.1030">
    <property type="entry name" value="Preprotein translocase secy subunit"/>
    <property type="match status" value="1"/>
</dbReference>
<dbReference type="NCBIfam" id="TIGR00964">
    <property type="entry name" value="secE_bact"/>
    <property type="match status" value="1"/>
</dbReference>
<dbReference type="HAMAP" id="MF_00422">
    <property type="entry name" value="SecE"/>
    <property type="match status" value="1"/>
</dbReference>
<evidence type="ECO:0000256" key="2">
    <source>
        <dbReference type="ARBA" id="ARBA00022448"/>
    </source>
</evidence>
<dbReference type="RefSeq" id="WP_165279141.1">
    <property type="nucleotide sequence ID" value="NZ_JAUZQE010000001.1"/>
</dbReference>
<feature type="transmembrane region" description="Helical" evidence="9">
    <location>
        <begin position="18"/>
        <end position="35"/>
    </location>
</feature>
<evidence type="ECO:0000313" key="11">
    <source>
        <dbReference type="Proteomes" id="UP001232156"/>
    </source>
</evidence>
<dbReference type="InterPro" id="IPR005807">
    <property type="entry name" value="SecE_bac"/>
</dbReference>
<keyword evidence="2 9" id="KW-0813">Transport</keyword>
<comment type="similarity">
    <text evidence="9">Belongs to the SecE/SEC61-gamma family.</text>
</comment>
<accession>A0ABU1D250</accession>
<dbReference type="InterPro" id="IPR038379">
    <property type="entry name" value="SecE_sf"/>
</dbReference>
<dbReference type="Pfam" id="PF00584">
    <property type="entry name" value="SecE"/>
    <property type="match status" value="1"/>
</dbReference>
<dbReference type="Proteomes" id="UP001232156">
    <property type="component" value="Unassembled WGS sequence"/>
</dbReference>
<keyword evidence="11" id="KW-1185">Reference proteome</keyword>
<dbReference type="EMBL" id="JAUZQE010000001">
    <property type="protein sequence ID" value="MDR4124499.1"/>
    <property type="molecule type" value="Genomic_DNA"/>
</dbReference>
<dbReference type="InterPro" id="IPR001901">
    <property type="entry name" value="Translocase_SecE/Sec61-g"/>
</dbReference>
<keyword evidence="3 9" id="KW-1003">Cell membrane</keyword>
<comment type="function">
    <text evidence="9">Essential subunit of the Sec protein translocation channel SecYEG. Clamps together the 2 halves of SecY. May contact the channel plug during translocation.</text>
</comment>
<feature type="transmembrane region" description="Helical" evidence="9">
    <location>
        <begin position="41"/>
        <end position="59"/>
    </location>
</feature>
<dbReference type="NCBIfam" id="NF004371">
    <property type="entry name" value="PRK05740.1-1"/>
    <property type="match status" value="1"/>
</dbReference>
<evidence type="ECO:0000256" key="1">
    <source>
        <dbReference type="ARBA" id="ARBA00004370"/>
    </source>
</evidence>
<evidence type="ECO:0000313" key="10">
    <source>
        <dbReference type="EMBL" id="MDR4124499.1"/>
    </source>
</evidence>
<comment type="subcellular location">
    <subcellularLocation>
        <location evidence="1">Membrane</location>
    </subcellularLocation>
</comment>
<sequence length="126" mass="13817">MSNSNVETVSSTADRLKLALAVLVLVAGIVAYSMLEGQAAVVRVGVFLVSVIVAGFIAWSSEPGKRTLSFGRDSYNEVKRVVWPTRQESIRMTGIVFVFVIAVGAFLWLVDQILQWVIFGILLGWN</sequence>
<keyword evidence="6 9" id="KW-1133">Transmembrane helix</keyword>
<keyword evidence="7 9" id="KW-0811">Translocation</keyword>
<feature type="transmembrane region" description="Helical" evidence="9">
    <location>
        <begin position="95"/>
        <end position="125"/>
    </location>
</feature>
<dbReference type="PANTHER" id="PTHR33910:SF1">
    <property type="entry name" value="PROTEIN TRANSLOCASE SUBUNIT SECE"/>
    <property type="match status" value="1"/>
</dbReference>
<comment type="subunit">
    <text evidence="9">Component of the Sec protein translocase complex. Heterotrimer consisting of SecY, SecE and SecG subunits. The heterotrimers can form oligomers, although 1 heterotrimer is thought to be able to translocate proteins. Interacts with the ribosome. Interacts with SecDF, and other proteins may be involved. Interacts with SecA.</text>
</comment>
<evidence type="ECO:0000256" key="8">
    <source>
        <dbReference type="ARBA" id="ARBA00023136"/>
    </source>
</evidence>
<keyword evidence="8 9" id="KW-0472">Membrane</keyword>
<evidence type="ECO:0000256" key="9">
    <source>
        <dbReference type="HAMAP-Rule" id="MF_00422"/>
    </source>
</evidence>
<organism evidence="10 11">
    <name type="scientific">Yanghanlia caeni</name>
    <dbReference type="NCBI Taxonomy" id="3064283"/>
    <lineage>
        <taxon>Bacteria</taxon>
        <taxon>Pseudomonadati</taxon>
        <taxon>Pseudomonadota</taxon>
        <taxon>Betaproteobacteria</taxon>
        <taxon>Burkholderiales</taxon>
        <taxon>Alcaligenaceae</taxon>
        <taxon>Yanghanlia</taxon>
    </lineage>
</organism>
<dbReference type="PANTHER" id="PTHR33910">
    <property type="entry name" value="PROTEIN TRANSLOCASE SUBUNIT SECE"/>
    <property type="match status" value="1"/>
</dbReference>
<comment type="caution">
    <text evidence="9">Lacks conserved residue(s) required for the propagation of feature annotation.</text>
</comment>
<keyword evidence="5 9" id="KW-0653">Protein transport</keyword>
<evidence type="ECO:0000256" key="7">
    <source>
        <dbReference type="ARBA" id="ARBA00023010"/>
    </source>
</evidence>
<evidence type="ECO:0000256" key="3">
    <source>
        <dbReference type="ARBA" id="ARBA00022475"/>
    </source>
</evidence>
<proteinExistence type="inferred from homology"/>
<evidence type="ECO:0000256" key="6">
    <source>
        <dbReference type="ARBA" id="ARBA00022989"/>
    </source>
</evidence>